<keyword evidence="6" id="KW-1185">Reference proteome</keyword>
<dbReference type="Gene3D" id="3.40.50.2000">
    <property type="entry name" value="Glycogen Phosphorylase B"/>
    <property type="match status" value="2"/>
</dbReference>
<dbReference type="GO" id="GO:0016757">
    <property type="term" value="F:glycosyltransferase activity"/>
    <property type="evidence" value="ECO:0007669"/>
    <property type="project" value="UniProtKB-KW"/>
</dbReference>
<feature type="domain" description="Glycosyltransferase subfamily 4-like N-terminal" evidence="4">
    <location>
        <begin position="18"/>
        <end position="186"/>
    </location>
</feature>
<proteinExistence type="predicted"/>
<dbReference type="Proteomes" id="UP000318081">
    <property type="component" value="Chromosome"/>
</dbReference>
<protein>
    <submittedName>
        <fullName evidence="5">Alpha-D-kanosaminyltransferase</fullName>
        <ecNumber evidence="5">2.4.1.301</ecNumber>
    </submittedName>
</protein>
<evidence type="ECO:0000256" key="2">
    <source>
        <dbReference type="ARBA" id="ARBA00022679"/>
    </source>
</evidence>
<keyword evidence="1 5" id="KW-0328">Glycosyltransferase</keyword>
<evidence type="ECO:0000256" key="3">
    <source>
        <dbReference type="SAM" id="MobiDB-lite"/>
    </source>
</evidence>
<dbReference type="RefSeq" id="WP_145214330.1">
    <property type="nucleotide sequence ID" value="NZ_CP036432.1"/>
</dbReference>
<dbReference type="PANTHER" id="PTHR12526:SF510">
    <property type="entry name" value="D-INOSITOL 3-PHOSPHATE GLYCOSYLTRANSFERASE"/>
    <property type="match status" value="1"/>
</dbReference>
<dbReference type="InterPro" id="IPR028098">
    <property type="entry name" value="Glyco_trans_4-like_N"/>
</dbReference>
<feature type="region of interest" description="Disordered" evidence="3">
    <location>
        <begin position="379"/>
        <end position="400"/>
    </location>
</feature>
<keyword evidence="2 5" id="KW-0808">Transferase</keyword>
<dbReference type="Pfam" id="PF13439">
    <property type="entry name" value="Glyco_transf_4"/>
    <property type="match status" value="1"/>
</dbReference>
<dbReference type="EC" id="2.4.1.301" evidence="5"/>
<accession>A0ABX5XUM3</accession>
<gene>
    <name evidence="5" type="primary">kanE_4</name>
    <name evidence="5" type="ORF">TBK1r_40690</name>
</gene>
<dbReference type="PANTHER" id="PTHR12526">
    <property type="entry name" value="GLYCOSYLTRANSFERASE"/>
    <property type="match status" value="1"/>
</dbReference>
<evidence type="ECO:0000313" key="6">
    <source>
        <dbReference type="Proteomes" id="UP000318081"/>
    </source>
</evidence>
<evidence type="ECO:0000313" key="5">
    <source>
        <dbReference type="EMBL" id="QDV85115.1"/>
    </source>
</evidence>
<evidence type="ECO:0000259" key="4">
    <source>
        <dbReference type="Pfam" id="PF13439"/>
    </source>
</evidence>
<evidence type="ECO:0000256" key="1">
    <source>
        <dbReference type="ARBA" id="ARBA00022676"/>
    </source>
</evidence>
<dbReference type="CDD" id="cd03811">
    <property type="entry name" value="GT4_GT28_WabH-like"/>
    <property type="match status" value="1"/>
</dbReference>
<organism evidence="5 6">
    <name type="scientific">Stieleria magnilauensis</name>
    <dbReference type="NCBI Taxonomy" id="2527963"/>
    <lineage>
        <taxon>Bacteria</taxon>
        <taxon>Pseudomonadati</taxon>
        <taxon>Planctomycetota</taxon>
        <taxon>Planctomycetia</taxon>
        <taxon>Pirellulales</taxon>
        <taxon>Pirellulaceae</taxon>
        <taxon>Stieleria</taxon>
    </lineage>
</organism>
<dbReference type="SUPFAM" id="SSF53756">
    <property type="entry name" value="UDP-Glycosyltransferase/glycogen phosphorylase"/>
    <property type="match status" value="1"/>
</dbReference>
<dbReference type="EMBL" id="CP036432">
    <property type="protein sequence ID" value="QDV85115.1"/>
    <property type="molecule type" value="Genomic_DNA"/>
</dbReference>
<reference evidence="5 6" key="1">
    <citation type="submission" date="2019-02" db="EMBL/GenBank/DDBJ databases">
        <title>Deep-cultivation of Planctomycetes and their phenomic and genomic characterization uncovers novel biology.</title>
        <authorList>
            <person name="Wiegand S."/>
            <person name="Jogler M."/>
            <person name="Boedeker C."/>
            <person name="Pinto D."/>
            <person name="Vollmers J."/>
            <person name="Rivas-Marin E."/>
            <person name="Kohn T."/>
            <person name="Peeters S.H."/>
            <person name="Heuer A."/>
            <person name="Rast P."/>
            <person name="Oberbeckmann S."/>
            <person name="Bunk B."/>
            <person name="Jeske O."/>
            <person name="Meyerdierks A."/>
            <person name="Storesund J.E."/>
            <person name="Kallscheuer N."/>
            <person name="Luecker S."/>
            <person name="Lage O.M."/>
            <person name="Pohl T."/>
            <person name="Merkel B.J."/>
            <person name="Hornburger P."/>
            <person name="Mueller R.-W."/>
            <person name="Bruemmer F."/>
            <person name="Labrenz M."/>
            <person name="Spormann A.M."/>
            <person name="Op den Camp H."/>
            <person name="Overmann J."/>
            <person name="Amann R."/>
            <person name="Jetten M.S.M."/>
            <person name="Mascher T."/>
            <person name="Medema M.H."/>
            <person name="Devos D.P."/>
            <person name="Kaster A.-K."/>
            <person name="Ovreas L."/>
            <person name="Rohde M."/>
            <person name="Galperin M.Y."/>
            <person name="Jogler C."/>
        </authorList>
    </citation>
    <scope>NUCLEOTIDE SEQUENCE [LARGE SCALE GENOMIC DNA]</scope>
    <source>
        <strain evidence="5 6">TBK1r</strain>
    </source>
</reference>
<dbReference type="Pfam" id="PF13692">
    <property type="entry name" value="Glyco_trans_1_4"/>
    <property type="match status" value="1"/>
</dbReference>
<sequence>MPNQRKRVLLMVSSMRGGGSERQVLLLSQSLDRSRFEPHLYLTEAAGEFLDQVPSDVPIHSFDTCPDSGGVYFPGRQLRRQTAFLRGVIRDHKIDVVYDRTFHMTLIAGKAAVGIRRVSTIVSPPHLALPLVEKRFVALKRRRLAEAYRRADVVVAVSRQAALSAESYYGLTTDSVVVVKNPVDVANLRKSAGTPTQPSHDQTVLVCVGRMTEEKGHADLIDALAIAKSQWPATRSPWTVRMIGDGPLRRELEARSRSLGLADQIQYVGSLAGAAAEINAADALVLPSRFEGMPNVVLEAMALGTPVIATRAGGTIELQHDSPTAFWAEPGDPPSLAQAILQFTANPQQAERQRLAAQRLVDSDHHPDAITQQIEMLLSPTHTPNHPPKHNTSVVSDDGE</sequence>
<name>A0ABX5XUM3_9BACT</name>